<proteinExistence type="predicted"/>
<dbReference type="Proteomes" id="UP000825729">
    <property type="component" value="Unassembled WGS sequence"/>
</dbReference>
<feature type="region of interest" description="Disordered" evidence="1">
    <location>
        <begin position="157"/>
        <end position="177"/>
    </location>
</feature>
<dbReference type="AlphaFoldDB" id="A0AAV7E6M0"/>
<evidence type="ECO:0000256" key="1">
    <source>
        <dbReference type="SAM" id="MobiDB-lite"/>
    </source>
</evidence>
<feature type="region of interest" description="Disordered" evidence="1">
    <location>
        <begin position="72"/>
        <end position="100"/>
    </location>
</feature>
<name>A0AAV7E6M0_ARIFI</name>
<sequence>MGIVWATRQRRGCGCAMDEIRDDSDDSFSDLVRSEELRDPPITSSEKCDNEERSEAGMLLGLRRRRRHPRGRLLDKDAGPACPRVTDWTTRSGMGSSYPVGPRESVVTWERRHHACGNWLVSGAPGAAHAGDVPRVPGQPGRLAGTVTPVPFTAHVLRPPPPARVPSSSFDRLPPHL</sequence>
<reference evidence="2 3" key="1">
    <citation type="submission" date="2021-07" db="EMBL/GenBank/DDBJ databases">
        <title>The Aristolochia fimbriata genome: insights into angiosperm evolution, floral development and chemical biosynthesis.</title>
        <authorList>
            <person name="Jiao Y."/>
        </authorList>
    </citation>
    <scope>NUCLEOTIDE SEQUENCE [LARGE SCALE GENOMIC DNA]</scope>
    <source>
        <strain evidence="2">IBCAS-2021</strain>
        <tissue evidence="2">Leaf</tissue>
    </source>
</reference>
<evidence type="ECO:0000313" key="2">
    <source>
        <dbReference type="EMBL" id="KAG9444051.1"/>
    </source>
</evidence>
<gene>
    <name evidence="2" type="ORF">H6P81_015391</name>
</gene>
<keyword evidence="3" id="KW-1185">Reference proteome</keyword>
<organism evidence="2 3">
    <name type="scientific">Aristolochia fimbriata</name>
    <name type="common">White veined hardy Dutchman's pipe vine</name>
    <dbReference type="NCBI Taxonomy" id="158543"/>
    <lineage>
        <taxon>Eukaryota</taxon>
        <taxon>Viridiplantae</taxon>
        <taxon>Streptophyta</taxon>
        <taxon>Embryophyta</taxon>
        <taxon>Tracheophyta</taxon>
        <taxon>Spermatophyta</taxon>
        <taxon>Magnoliopsida</taxon>
        <taxon>Magnoliidae</taxon>
        <taxon>Piperales</taxon>
        <taxon>Aristolochiaceae</taxon>
        <taxon>Aristolochia</taxon>
    </lineage>
</organism>
<protein>
    <submittedName>
        <fullName evidence="2">Uncharacterized protein</fullName>
    </submittedName>
</protein>
<accession>A0AAV7E6M0</accession>
<evidence type="ECO:0000313" key="3">
    <source>
        <dbReference type="Proteomes" id="UP000825729"/>
    </source>
</evidence>
<comment type="caution">
    <text evidence="2">The sequence shown here is derived from an EMBL/GenBank/DDBJ whole genome shotgun (WGS) entry which is preliminary data.</text>
</comment>
<dbReference type="EMBL" id="JAINDJ010000006">
    <property type="protein sequence ID" value="KAG9444051.1"/>
    <property type="molecule type" value="Genomic_DNA"/>
</dbReference>